<keyword evidence="1" id="KW-0472">Membrane</keyword>
<evidence type="ECO:0000256" key="1">
    <source>
        <dbReference type="SAM" id="Phobius"/>
    </source>
</evidence>
<name>A0A0G0BAB1_9BACT</name>
<proteinExistence type="predicted"/>
<evidence type="ECO:0000313" key="3">
    <source>
        <dbReference type="Proteomes" id="UP000033866"/>
    </source>
</evidence>
<evidence type="ECO:0000313" key="2">
    <source>
        <dbReference type="EMBL" id="KKP66294.1"/>
    </source>
</evidence>
<keyword evidence="1" id="KW-1133">Transmembrane helix</keyword>
<dbReference type="Proteomes" id="UP000033866">
    <property type="component" value="Unassembled WGS sequence"/>
</dbReference>
<protein>
    <submittedName>
        <fullName evidence="2">Uncharacterized protein</fullName>
    </submittedName>
</protein>
<dbReference type="EMBL" id="LBPV01000001">
    <property type="protein sequence ID" value="KKP66294.1"/>
    <property type="molecule type" value="Genomic_DNA"/>
</dbReference>
<reference evidence="2 3" key="1">
    <citation type="journal article" date="2015" name="Nature">
        <title>rRNA introns, odd ribosomes, and small enigmatic genomes across a large radiation of phyla.</title>
        <authorList>
            <person name="Brown C.T."/>
            <person name="Hug L.A."/>
            <person name="Thomas B.C."/>
            <person name="Sharon I."/>
            <person name="Castelle C.J."/>
            <person name="Singh A."/>
            <person name="Wilkins M.J."/>
            <person name="Williams K.H."/>
            <person name="Banfield J.F."/>
        </authorList>
    </citation>
    <scope>NUCLEOTIDE SEQUENCE [LARGE SCALE GENOMIC DNA]</scope>
</reference>
<keyword evidence="1" id="KW-0812">Transmembrane</keyword>
<sequence>MKIKISVKNFASVLIIITGSIIISVFGVKDVFANCCGAPPNGFWFNGCCYAGGSACCTTSAHWCDGDEPCDSPSCVECGDGVVNGDEECERDADCIGQEYCTNDCECKPDADDDDGDDDDPIPVCDRCTLPLCPNPPLSNTVSSYAILNFVSCTDSGECTPPTDHFGDCYEVPTTPPDVYFEILPEDDPTTYGFESETHTGAGIEDNEVNEPIRMRARFIDPDNISSPSDIETMYVWFSKSTSTPNTPKYIDLNNNSGQAAKTATYAAFGFLMHKEGGTWVPYVPSILGSSAGDKWVRAAYTDNTFTIKGPSGLPLVNIHINRIRANGWPAVAQEIDFNVYFQTNNPVQDGLYNIFGMANKTFGFTPYDNYDAYPEVKEVIGDYYAPEEIRDYNKWYLTSSDWNVDLHNPSINSFVVSVVDKTNLRFTWTLTDNLALYGIVGNLYRSEEFEDIQPFDVTISSDGTKDINTPFTPLVQESGDIVGHLTDDKYLFRIIGNDGTGYATLDVNDNRKGIIYMHITGFDKGGNVVSDYIEFDLRDWMATQGGLLFSRNGIDITSRTLEDVNLWNTKALINKFNPITADVSSELVADSTLVAPTAPDKSNVIDSYMVRPYNVTDLQSYYSILKNSFEKKKSSLQLRTIPSATTTLTGNLVNDASLNIRYLDKTGDLTVGTPSLNFNCNGKGVFFVSGNLTINGRILNANANKDACIFVVGGNVVVLGGANVSGNTAIQYDPLNAYILTDGTFIIQNEAVDKTINDGLYVGGGIHTLGGLTLNRYLNLGDRLQYPAFLVDHHSKYGVFAGQIFGTQVNIQKVEVGIKP</sequence>
<dbReference type="AlphaFoldDB" id="A0A0G0BAB1"/>
<organism evidence="2 3">
    <name type="scientific">candidate division WS6 bacterium GW2011_GWE1_34_7</name>
    <dbReference type="NCBI Taxonomy" id="1619093"/>
    <lineage>
        <taxon>Bacteria</taxon>
        <taxon>Candidatus Dojkabacteria</taxon>
    </lineage>
</organism>
<feature type="transmembrane region" description="Helical" evidence="1">
    <location>
        <begin position="7"/>
        <end position="28"/>
    </location>
</feature>
<comment type="caution">
    <text evidence="2">The sequence shown here is derived from an EMBL/GenBank/DDBJ whole genome shotgun (WGS) entry which is preliminary data.</text>
</comment>
<accession>A0A0G0BAB1</accession>
<gene>
    <name evidence="2" type="ORF">UR61_C0001G0012</name>
</gene>